<dbReference type="Proteomes" id="UP001589793">
    <property type="component" value="Unassembled WGS sequence"/>
</dbReference>
<dbReference type="RefSeq" id="WP_376982165.1">
    <property type="nucleotide sequence ID" value="NZ_JBHLSV010000021.1"/>
</dbReference>
<dbReference type="PANTHER" id="PTHR21600:SF84">
    <property type="entry name" value="PSEUDOURIDINE SYNTHASE RSUA_RLUA-LIKE DOMAIN-CONTAINING PROTEIN"/>
    <property type="match status" value="1"/>
</dbReference>
<reference evidence="6 7" key="1">
    <citation type="submission" date="2024-09" db="EMBL/GenBank/DDBJ databases">
        <authorList>
            <person name="Sun Q."/>
            <person name="Mori K."/>
        </authorList>
    </citation>
    <scope>NUCLEOTIDE SEQUENCE [LARGE SCALE GENOMIC DNA]</scope>
    <source>
        <strain evidence="6 7">CICC 10874</strain>
    </source>
</reference>
<dbReference type="Gene3D" id="3.30.2350.10">
    <property type="entry name" value="Pseudouridine synthase"/>
    <property type="match status" value="1"/>
</dbReference>
<dbReference type="EMBL" id="JBHLSV010000021">
    <property type="protein sequence ID" value="MFC0675277.1"/>
    <property type="molecule type" value="Genomic_DNA"/>
</dbReference>
<evidence type="ECO:0000256" key="2">
    <source>
        <dbReference type="ARBA" id="ARBA00031870"/>
    </source>
</evidence>
<evidence type="ECO:0000313" key="6">
    <source>
        <dbReference type="EMBL" id="MFC0675277.1"/>
    </source>
</evidence>
<comment type="catalytic activity">
    <reaction evidence="1">
        <text>a uridine in RNA = a pseudouridine in RNA</text>
        <dbReference type="Rhea" id="RHEA:48348"/>
        <dbReference type="Rhea" id="RHEA-COMP:12068"/>
        <dbReference type="Rhea" id="RHEA-COMP:12069"/>
        <dbReference type="ChEBI" id="CHEBI:65314"/>
        <dbReference type="ChEBI" id="CHEBI:65315"/>
    </reaction>
</comment>
<protein>
    <recommendedName>
        <fullName evidence="2">RNA pseudouridylate synthase</fullName>
    </recommendedName>
    <alternativeName>
        <fullName evidence="3">RNA-uridine isomerase</fullName>
    </alternativeName>
</protein>
<name>A0ABV6RE55_9MICO</name>
<dbReference type="InterPro" id="IPR050188">
    <property type="entry name" value="RluA_PseudoU_synthase"/>
</dbReference>
<evidence type="ECO:0000259" key="5">
    <source>
        <dbReference type="Pfam" id="PF00849"/>
    </source>
</evidence>
<feature type="region of interest" description="Disordered" evidence="4">
    <location>
        <begin position="1"/>
        <end position="42"/>
    </location>
</feature>
<dbReference type="Pfam" id="PF00849">
    <property type="entry name" value="PseudoU_synth_2"/>
    <property type="match status" value="1"/>
</dbReference>
<dbReference type="SUPFAM" id="SSF55120">
    <property type="entry name" value="Pseudouridine synthase"/>
    <property type="match status" value="1"/>
</dbReference>
<sequence length="326" mass="36088">MTRRPAGEGPAAPDGRRPGRAARARARRLPPPLPQREGLDPIHVRAPRPGPALEILASRLPALLAPGATDLSLRFARGEIVRADASVLAADTPIHEGEEIWLHRELAPEDVPDIPLPILLQDAHLLVLDKPHDMATMPRGAHILASALVRLRRLTGIETLTPLHRLDRRTAGVLAFGIRPQERAAYQGLFARGEVTKEYRARVHAPPGEMPVVGERFTMRDRLVRERGMLQTRVEPGEPDAFTEVQVLDAADGFLDLALLPRTGRTHQLRVQLSHRGMPILGDDLYPRVRRPGPADPPLALLSRRLAFTDPITGQRRELLSTRRVP</sequence>
<gene>
    <name evidence="6" type="ORF">ACFFF6_15035</name>
</gene>
<feature type="compositionally biased region" description="Basic residues" evidence="4">
    <location>
        <begin position="18"/>
        <end position="28"/>
    </location>
</feature>
<evidence type="ECO:0000313" key="7">
    <source>
        <dbReference type="Proteomes" id="UP001589793"/>
    </source>
</evidence>
<dbReference type="InterPro" id="IPR006145">
    <property type="entry name" value="PsdUridine_synth_RsuA/RluA"/>
</dbReference>
<evidence type="ECO:0000256" key="4">
    <source>
        <dbReference type="SAM" id="MobiDB-lite"/>
    </source>
</evidence>
<dbReference type="InterPro" id="IPR020103">
    <property type="entry name" value="PsdUridine_synth_cat_dom_sf"/>
</dbReference>
<evidence type="ECO:0000256" key="1">
    <source>
        <dbReference type="ARBA" id="ARBA00000073"/>
    </source>
</evidence>
<organism evidence="6 7">
    <name type="scientific">Brachybacterium hainanense</name>
    <dbReference type="NCBI Taxonomy" id="1541174"/>
    <lineage>
        <taxon>Bacteria</taxon>
        <taxon>Bacillati</taxon>
        <taxon>Actinomycetota</taxon>
        <taxon>Actinomycetes</taxon>
        <taxon>Micrococcales</taxon>
        <taxon>Dermabacteraceae</taxon>
        <taxon>Brachybacterium</taxon>
    </lineage>
</organism>
<evidence type="ECO:0000256" key="3">
    <source>
        <dbReference type="ARBA" id="ARBA00033164"/>
    </source>
</evidence>
<proteinExistence type="predicted"/>
<accession>A0ABV6RE55</accession>
<feature type="domain" description="Pseudouridine synthase RsuA/RluA-like" evidence="5">
    <location>
        <begin position="124"/>
        <end position="275"/>
    </location>
</feature>
<comment type="caution">
    <text evidence="6">The sequence shown here is derived from an EMBL/GenBank/DDBJ whole genome shotgun (WGS) entry which is preliminary data.</text>
</comment>
<keyword evidence="7" id="KW-1185">Reference proteome</keyword>
<dbReference type="PANTHER" id="PTHR21600">
    <property type="entry name" value="MITOCHONDRIAL RNA PSEUDOURIDINE SYNTHASE"/>
    <property type="match status" value="1"/>
</dbReference>